<keyword evidence="2" id="KW-1185">Reference proteome</keyword>
<organism evidence="1 2">
    <name type="scientific">Tagetes erecta</name>
    <name type="common">African marigold</name>
    <dbReference type="NCBI Taxonomy" id="13708"/>
    <lineage>
        <taxon>Eukaryota</taxon>
        <taxon>Viridiplantae</taxon>
        <taxon>Streptophyta</taxon>
        <taxon>Embryophyta</taxon>
        <taxon>Tracheophyta</taxon>
        <taxon>Spermatophyta</taxon>
        <taxon>Magnoliopsida</taxon>
        <taxon>eudicotyledons</taxon>
        <taxon>Gunneridae</taxon>
        <taxon>Pentapetalae</taxon>
        <taxon>asterids</taxon>
        <taxon>campanulids</taxon>
        <taxon>Asterales</taxon>
        <taxon>Asteraceae</taxon>
        <taxon>Asteroideae</taxon>
        <taxon>Heliantheae alliance</taxon>
        <taxon>Tageteae</taxon>
        <taxon>Tagetes</taxon>
    </lineage>
</organism>
<comment type="caution">
    <text evidence="1">The sequence shown here is derived from an EMBL/GenBank/DDBJ whole genome shotgun (WGS) entry which is preliminary data.</text>
</comment>
<name>A0AAD8KF87_TARER</name>
<gene>
    <name evidence="1" type="ORF">QVD17_24068</name>
</gene>
<accession>A0AAD8KF87</accession>
<protein>
    <submittedName>
        <fullName evidence="1">Uncharacterized protein</fullName>
    </submittedName>
</protein>
<evidence type="ECO:0000313" key="2">
    <source>
        <dbReference type="Proteomes" id="UP001229421"/>
    </source>
</evidence>
<evidence type="ECO:0000313" key="1">
    <source>
        <dbReference type="EMBL" id="KAK1421599.1"/>
    </source>
</evidence>
<reference evidence="1" key="1">
    <citation type="journal article" date="2023" name="bioRxiv">
        <title>Improved chromosome-level genome assembly for marigold (Tagetes erecta).</title>
        <authorList>
            <person name="Jiang F."/>
            <person name="Yuan L."/>
            <person name="Wang S."/>
            <person name="Wang H."/>
            <person name="Xu D."/>
            <person name="Wang A."/>
            <person name="Fan W."/>
        </authorList>
    </citation>
    <scope>NUCLEOTIDE SEQUENCE</scope>
    <source>
        <strain evidence="1">WSJ</strain>
        <tissue evidence="1">Leaf</tissue>
    </source>
</reference>
<dbReference type="AlphaFoldDB" id="A0AAD8KF87"/>
<sequence>MFEINIHVYLTSNTKNVFDSLGPFFNFYILFSDTMEVFTAPWIGLGATPGSTKECRKRGGIWSNLDICVAHRP</sequence>
<dbReference type="EMBL" id="JAUHHV010000006">
    <property type="protein sequence ID" value="KAK1421599.1"/>
    <property type="molecule type" value="Genomic_DNA"/>
</dbReference>
<dbReference type="Proteomes" id="UP001229421">
    <property type="component" value="Unassembled WGS sequence"/>
</dbReference>
<proteinExistence type="predicted"/>